<evidence type="ECO:0000259" key="10">
    <source>
        <dbReference type="Pfam" id="PF00483"/>
    </source>
</evidence>
<reference evidence="11 12" key="1">
    <citation type="submission" date="2019-02" db="EMBL/GenBank/DDBJ databases">
        <title>Deep-cultivation of Planctomycetes and their phenomic and genomic characterization uncovers novel biology.</title>
        <authorList>
            <person name="Wiegand S."/>
            <person name="Jogler M."/>
            <person name="Boedeker C."/>
            <person name="Pinto D."/>
            <person name="Vollmers J."/>
            <person name="Rivas-Marin E."/>
            <person name="Kohn T."/>
            <person name="Peeters S.H."/>
            <person name="Heuer A."/>
            <person name="Rast P."/>
            <person name="Oberbeckmann S."/>
            <person name="Bunk B."/>
            <person name="Jeske O."/>
            <person name="Meyerdierks A."/>
            <person name="Storesund J.E."/>
            <person name="Kallscheuer N."/>
            <person name="Luecker S."/>
            <person name="Lage O.M."/>
            <person name="Pohl T."/>
            <person name="Merkel B.J."/>
            <person name="Hornburger P."/>
            <person name="Mueller R.-W."/>
            <person name="Bruemmer F."/>
            <person name="Labrenz M."/>
            <person name="Spormann A.M."/>
            <person name="Op den Camp H."/>
            <person name="Overmann J."/>
            <person name="Amann R."/>
            <person name="Jetten M.S.M."/>
            <person name="Mascher T."/>
            <person name="Medema M.H."/>
            <person name="Devos D.P."/>
            <person name="Kaster A.-K."/>
            <person name="Ovreas L."/>
            <person name="Rohde M."/>
            <person name="Galperin M.Y."/>
            <person name="Jogler C."/>
        </authorList>
    </citation>
    <scope>NUCLEOTIDE SEQUENCE [LARGE SCALE GENOMIC DNA]</scope>
    <source>
        <strain evidence="11 12">Mal52</strain>
    </source>
</reference>
<evidence type="ECO:0000256" key="4">
    <source>
        <dbReference type="ARBA" id="ARBA00022679"/>
    </source>
</evidence>
<dbReference type="FunFam" id="3.90.550.10:FF:000023">
    <property type="entry name" value="Glucose-1-phosphate thymidylyltransferase"/>
    <property type="match status" value="1"/>
</dbReference>
<protein>
    <recommendedName>
        <fullName evidence="3 9">Glucose-1-phosphate thymidylyltransferase</fullName>
        <ecNumber evidence="3 9">2.7.7.24</ecNumber>
    </recommendedName>
</protein>
<dbReference type="Gene3D" id="3.90.550.10">
    <property type="entry name" value="Spore Coat Polysaccharide Biosynthesis Protein SpsA, Chain A"/>
    <property type="match status" value="1"/>
</dbReference>
<gene>
    <name evidence="11" type="primary">rmlA1</name>
    <name evidence="11" type="ORF">Mal52_57110</name>
</gene>
<dbReference type="AlphaFoldDB" id="A0A517ZXG6"/>
<dbReference type="GO" id="GO:0008879">
    <property type="term" value="F:glucose-1-phosphate thymidylyltransferase activity"/>
    <property type="evidence" value="ECO:0007669"/>
    <property type="project" value="UniProtKB-EC"/>
</dbReference>
<dbReference type="Pfam" id="PF00483">
    <property type="entry name" value="NTP_transferase"/>
    <property type="match status" value="1"/>
</dbReference>
<keyword evidence="6 9" id="KW-0479">Metal-binding</keyword>
<evidence type="ECO:0000256" key="5">
    <source>
        <dbReference type="ARBA" id="ARBA00022695"/>
    </source>
</evidence>
<dbReference type="RefSeq" id="WP_145379906.1">
    <property type="nucleotide sequence ID" value="NZ_CP036270.1"/>
</dbReference>
<comment type="similarity">
    <text evidence="2 9">Belongs to the glucose-1-phosphate thymidylyltransferase family.</text>
</comment>
<dbReference type="InterPro" id="IPR005835">
    <property type="entry name" value="NTP_transferase_dom"/>
</dbReference>
<feature type="domain" description="Nucleotidyl transferase" evidence="10">
    <location>
        <begin position="4"/>
        <end position="240"/>
    </location>
</feature>
<dbReference type="PANTHER" id="PTHR43532:SF1">
    <property type="entry name" value="GLUCOSE-1-PHOSPHATE THYMIDYLYLTRANSFERASE 1"/>
    <property type="match status" value="1"/>
</dbReference>
<evidence type="ECO:0000256" key="3">
    <source>
        <dbReference type="ARBA" id="ARBA00012461"/>
    </source>
</evidence>
<dbReference type="PANTHER" id="PTHR43532">
    <property type="entry name" value="GLUCOSE-1-PHOSPHATE THYMIDYLYLTRANSFERASE"/>
    <property type="match status" value="1"/>
</dbReference>
<comment type="function">
    <text evidence="9">Catalyzes the formation of dTDP-glucose, from dTTP and glucose 1-phosphate, as well as its pyrophosphorolysis.</text>
</comment>
<name>A0A517ZXG6_9PLAN</name>
<evidence type="ECO:0000256" key="7">
    <source>
        <dbReference type="ARBA" id="ARBA00022842"/>
    </source>
</evidence>
<proteinExistence type="inferred from homology"/>
<keyword evidence="5 9" id="KW-0548">Nucleotidyltransferase</keyword>
<dbReference type="GO" id="GO:0046872">
    <property type="term" value="F:metal ion binding"/>
    <property type="evidence" value="ECO:0007669"/>
    <property type="project" value="UniProtKB-KW"/>
</dbReference>
<dbReference type="Proteomes" id="UP000319383">
    <property type="component" value="Chromosome"/>
</dbReference>
<dbReference type="EC" id="2.7.7.24" evidence="3 9"/>
<comment type="catalytic activity">
    <reaction evidence="8 9">
        <text>dTTP + alpha-D-glucose 1-phosphate + H(+) = dTDP-alpha-D-glucose + diphosphate</text>
        <dbReference type="Rhea" id="RHEA:15225"/>
        <dbReference type="ChEBI" id="CHEBI:15378"/>
        <dbReference type="ChEBI" id="CHEBI:33019"/>
        <dbReference type="ChEBI" id="CHEBI:37568"/>
        <dbReference type="ChEBI" id="CHEBI:57477"/>
        <dbReference type="ChEBI" id="CHEBI:58601"/>
        <dbReference type="EC" id="2.7.7.24"/>
    </reaction>
</comment>
<dbReference type="OrthoDB" id="9803871at2"/>
<evidence type="ECO:0000256" key="9">
    <source>
        <dbReference type="RuleBase" id="RU003706"/>
    </source>
</evidence>
<dbReference type="CDD" id="cd02538">
    <property type="entry name" value="G1P_TT_short"/>
    <property type="match status" value="1"/>
</dbReference>
<accession>A0A517ZXG6</accession>
<keyword evidence="7 9" id="KW-0460">Magnesium</keyword>
<dbReference type="NCBIfam" id="TIGR01207">
    <property type="entry name" value="rmlA"/>
    <property type="match status" value="1"/>
</dbReference>
<keyword evidence="12" id="KW-1185">Reference proteome</keyword>
<dbReference type="SUPFAM" id="SSF53448">
    <property type="entry name" value="Nucleotide-diphospho-sugar transferases"/>
    <property type="match status" value="1"/>
</dbReference>
<evidence type="ECO:0000256" key="8">
    <source>
        <dbReference type="ARBA" id="ARBA00049336"/>
    </source>
</evidence>
<dbReference type="InterPro" id="IPR005907">
    <property type="entry name" value="G1P_thy_trans_s"/>
</dbReference>
<evidence type="ECO:0000256" key="1">
    <source>
        <dbReference type="ARBA" id="ARBA00001946"/>
    </source>
</evidence>
<organism evidence="11 12">
    <name type="scientific">Symmachiella dynata</name>
    <dbReference type="NCBI Taxonomy" id="2527995"/>
    <lineage>
        <taxon>Bacteria</taxon>
        <taxon>Pseudomonadati</taxon>
        <taxon>Planctomycetota</taxon>
        <taxon>Planctomycetia</taxon>
        <taxon>Planctomycetales</taxon>
        <taxon>Planctomycetaceae</taxon>
        <taxon>Symmachiella</taxon>
    </lineage>
</organism>
<evidence type="ECO:0000256" key="2">
    <source>
        <dbReference type="ARBA" id="ARBA00010480"/>
    </source>
</evidence>
<dbReference type="KEGG" id="sdyn:Mal52_57110"/>
<evidence type="ECO:0000256" key="6">
    <source>
        <dbReference type="ARBA" id="ARBA00022723"/>
    </source>
</evidence>
<keyword evidence="4 9" id="KW-0808">Transferase</keyword>
<sequence length="308" mass="34050">MPLKGIVLAGGAGTRLHPVTRVINKQLLPVYDKPMVYYPLSTLMLAGIRDVLIISTPEDLPLFQTLLGDGSQWGMRLSFVVQPTPAGLAQAFILGEEFIGDDPVCLILGDNIFYGHDLQFALENAGKSSAGATVFAYYVRDPQRYGVVNFDAEGRAIDIEEKPAHPKSNYAVTGLYFYDNRVIEIAKNLKPSARGELEITDVNRRYLNDGELRIELLGRGSAWLDTGTPASLLQAASFIEAVEQRQGLKISCPEEIAFRMGFIDADQLRALAEPLKKNTYGEYLQEIADGESSPLIEDHDSRVRRENS</sequence>
<comment type="cofactor">
    <cofactor evidence="1">
        <name>Mg(2+)</name>
        <dbReference type="ChEBI" id="CHEBI:18420"/>
    </cofactor>
</comment>
<dbReference type="InterPro" id="IPR029044">
    <property type="entry name" value="Nucleotide-diphossugar_trans"/>
</dbReference>
<dbReference type="EMBL" id="CP036276">
    <property type="protein sequence ID" value="QDU47183.1"/>
    <property type="molecule type" value="Genomic_DNA"/>
</dbReference>
<evidence type="ECO:0000313" key="12">
    <source>
        <dbReference type="Proteomes" id="UP000319383"/>
    </source>
</evidence>
<evidence type="ECO:0000313" key="11">
    <source>
        <dbReference type="EMBL" id="QDU47183.1"/>
    </source>
</evidence>